<feature type="transmembrane region" description="Helical" evidence="10">
    <location>
        <begin position="433"/>
        <end position="457"/>
    </location>
</feature>
<dbReference type="EMBL" id="FPBD01000004">
    <property type="protein sequence ID" value="SFT87402.1"/>
    <property type="molecule type" value="Genomic_DNA"/>
</dbReference>
<evidence type="ECO:0000259" key="13">
    <source>
        <dbReference type="PROSITE" id="PS50990"/>
    </source>
</evidence>
<evidence type="ECO:0000256" key="5">
    <source>
        <dbReference type="ARBA" id="ARBA00022741"/>
    </source>
</evidence>
<dbReference type="Gene3D" id="3.90.70.10">
    <property type="entry name" value="Cysteine proteinases"/>
    <property type="match status" value="1"/>
</dbReference>
<evidence type="ECO:0000256" key="9">
    <source>
        <dbReference type="ARBA" id="ARBA00023136"/>
    </source>
</evidence>
<keyword evidence="9 10" id="KW-0472">Membrane</keyword>
<dbReference type="InterPro" id="IPR003593">
    <property type="entry name" value="AAA+_ATPase"/>
</dbReference>
<dbReference type="SMART" id="SM00382">
    <property type="entry name" value="AAA"/>
    <property type="match status" value="1"/>
</dbReference>
<keyword evidence="8 10" id="KW-1133">Transmembrane helix</keyword>
<dbReference type="Pfam" id="PF00664">
    <property type="entry name" value="ABC_membrane"/>
    <property type="match status" value="1"/>
</dbReference>
<dbReference type="InterPro" id="IPR036640">
    <property type="entry name" value="ABC1_TM_sf"/>
</dbReference>
<protein>
    <submittedName>
        <fullName evidence="14">ATP-binding cassette, subfamily C, LapB</fullName>
    </submittedName>
</protein>
<evidence type="ECO:0000256" key="8">
    <source>
        <dbReference type="ARBA" id="ARBA00022989"/>
    </source>
</evidence>
<gene>
    <name evidence="14" type="ORF">SAMN05444141_10426</name>
</gene>
<keyword evidence="4 10" id="KW-0812">Transmembrane</keyword>
<dbReference type="GO" id="GO:0016887">
    <property type="term" value="F:ATP hydrolysis activity"/>
    <property type="evidence" value="ECO:0007669"/>
    <property type="project" value="InterPro"/>
</dbReference>
<keyword evidence="5" id="KW-0547">Nucleotide-binding</keyword>
<dbReference type="PROSITE" id="PS50893">
    <property type="entry name" value="ABC_TRANSPORTER_2"/>
    <property type="match status" value="1"/>
</dbReference>
<dbReference type="PROSITE" id="PS50990">
    <property type="entry name" value="PEPTIDASE_C39"/>
    <property type="match status" value="1"/>
</dbReference>
<dbReference type="SUPFAM" id="SSF90123">
    <property type="entry name" value="ABC transporter transmembrane region"/>
    <property type="match status" value="1"/>
</dbReference>
<dbReference type="InterPro" id="IPR011527">
    <property type="entry name" value="ABC1_TM_dom"/>
</dbReference>
<dbReference type="PROSITE" id="PS50929">
    <property type="entry name" value="ABC_TM1F"/>
    <property type="match status" value="1"/>
</dbReference>
<dbReference type="Gene3D" id="1.20.1560.10">
    <property type="entry name" value="ABC transporter type 1, transmembrane domain"/>
    <property type="match status" value="1"/>
</dbReference>
<dbReference type="InterPro" id="IPR003439">
    <property type="entry name" value="ABC_transporter-like_ATP-bd"/>
</dbReference>
<dbReference type="CDD" id="cd18587">
    <property type="entry name" value="ABC_6TM_LapB_like"/>
    <property type="match status" value="1"/>
</dbReference>
<proteinExistence type="predicted"/>
<feature type="transmembrane region" description="Helical" evidence="10">
    <location>
        <begin position="178"/>
        <end position="199"/>
    </location>
</feature>
<keyword evidence="3" id="KW-1003">Cell membrane</keyword>
<organism evidence="14 15">
    <name type="scientific">Pseudovibrio denitrificans</name>
    <dbReference type="NCBI Taxonomy" id="258256"/>
    <lineage>
        <taxon>Bacteria</taxon>
        <taxon>Pseudomonadati</taxon>
        <taxon>Pseudomonadota</taxon>
        <taxon>Alphaproteobacteria</taxon>
        <taxon>Hyphomicrobiales</taxon>
        <taxon>Stappiaceae</taxon>
        <taxon>Pseudovibrio</taxon>
    </lineage>
</organism>
<name>A0A1I7BJS3_9HYPH</name>
<reference evidence="15" key="1">
    <citation type="submission" date="2016-10" db="EMBL/GenBank/DDBJ databases">
        <authorList>
            <person name="Varghese N."/>
            <person name="Submissions S."/>
        </authorList>
    </citation>
    <scope>NUCLEOTIDE SEQUENCE [LARGE SCALE GENOMIC DNA]</scope>
    <source>
        <strain evidence="15">DSM 17465</strain>
    </source>
</reference>
<keyword evidence="7 14" id="KW-0067">ATP-binding</keyword>
<evidence type="ECO:0000256" key="7">
    <source>
        <dbReference type="ARBA" id="ARBA00022840"/>
    </source>
</evidence>
<evidence type="ECO:0000256" key="4">
    <source>
        <dbReference type="ARBA" id="ARBA00022692"/>
    </source>
</evidence>
<dbReference type="GO" id="GO:0015421">
    <property type="term" value="F:ABC-type oligopeptide transporter activity"/>
    <property type="evidence" value="ECO:0007669"/>
    <property type="project" value="TreeGrafter"/>
</dbReference>
<comment type="subcellular location">
    <subcellularLocation>
        <location evidence="1">Cell membrane</location>
        <topology evidence="1">Multi-pass membrane protein</topology>
    </subcellularLocation>
</comment>
<dbReference type="PANTHER" id="PTHR43394:SF1">
    <property type="entry name" value="ATP-BINDING CASSETTE SUB-FAMILY B MEMBER 10, MITOCHONDRIAL"/>
    <property type="match status" value="1"/>
</dbReference>
<keyword evidence="2" id="KW-0813">Transport</keyword>
<feature type="domain" description="ABC transmembrane type-1" evidence="12">
    <location>
        <begin position="181"/>
        <end position="459"/>
    </location>
</feature>
<dbReference type="Gene3D" id="3.40.50.300">
    <property type="entry name" value="P-loop containing nucleotide triphosphate hydrolases"/>
    <property type="match status" value="1"/>
</dbReference>
<keyword evidence="15" id="KW-1185">Reference proteome</keyword>
<sequence length="738" mass="80205">MRLPFVVRNDETVMTVETENSAEVSVKDPLIEAIKYIARSYGNYATASVILAGLPYDGQRLSIKLVERAASNCGMRALVVNKKAATIPAISLPAILVFEDGSLRILKELNESTGHASIVDAEKPEEQQILSIAALEKLYSGHAIFFKPVNMTSENSGMGSGRDGHWFWGVIAGFWKDYIHVAIAALVINSLALASPLFIMNVYDRVLPNFAVPTLWALAAGVVLALVFDGVLKTARSSIINMTGKQADLAIASRIFSHALGLDLENRPGSTGQFANHIKEFETVREFFTSSSLVALIDMCFIGLFVMVLFIIVGPIAYVPLAAVPVVILINLLVQPALAGSVDQATKESAMRHSVLVESIANIDTIRALNAESSMQIKWERSVASSAAAILKGRYWSTLAQSLTGFAQALVSICIVVWGVYLVNEGTVNMGGLIAAMMLSGRVLAPLSSIAGTLTRLRQTMHSYKMLSGLMDLPAERRPNRTYVNSRITSGAVSFQNVSFRYPQAAEDSLRDVSFEIRPGETIGLIGRVGAGKSTVGRLLAGLYTPSDGAILVDQIDTRQYDPADLRDGVGFLSQDNVLFSGSLRENIVVGRPQASNEDIYRAAHIAGVEDFVATHPHGFDMQVGEGGRLLSGGQKQSVALARMLLRQPRLLFLDEPSSHLDTASERRLLERLREYNSPDTTMIISTHRTSLLQLTDRLIALDKGQLVADGPRDLVIEKLRTLGATRQEQRQRSAEGV</sequence>
<evidence type="ECO:0000256" key="2">
    <source>
        <dbReference type="ARBA" id="ARBA00022448"/>
    </source>
</evidence>
<dbReference type="Pfam" id="PF00005">
    <property type="entry name" value="ABC_tran"/>
    <property type="match status" value="1"/>
</dbReference>
<dbReference type="InterPro" id="IPR039421">
    <property type="entry name" value="Type_1_exporter"/>
</dbReference>
<dbReference type="InterPro" id="IPR017750">
    <property type="entry name" value="ATPase_T1SS"/>
</dbReference>
<dbReference type="GO" id="GO:0006508">
    <property type="term" value="P:proteolysis"/>
    <property type="evidence" value="ECO:0007669"/>
    <property type="project" value="InterPro"/>
</dbReference>
<evidence type="ECO:0000256" key="6">
    <source>
        <dbReference type="ARBA" id="ARBA00022801"/>
    </source>
</evidence>
<feature type="transmembrane region" description="Helical" evidence="10">
    <location>
        <begin position="322"/>
        <end position="342"/>
    </location>
</feature>
<feature type="transmembrane region" description="Helical" evidence="10">
    <location>
        <begin position="402"/>
        <end position="421"/>
    </location>
</feature>
<dbReference type="GO" id="GO:0005886">
    <property type="term" value="C:plasma membrane"/>
    <property type="evidence" value="ECO:0007669"/>
    <property type="project" value="UniProtKB-SubCell"/>
</dbReference>
<dbReference type="GO" id="GO:0005524">
    <property type="term" value="F:ATP binding"/>
    <property type="evidence" value="ECO:0007669"/>
    <property type="project" value="UniProtKB-KW"/>
</dbReference>
<dbReference type="Proteomes" id="UP000183371">
    <property type="component" value="Unassembled WGS sequence"/>
</dbReference>
<feature type="domain" description="Peptidase C39" evidence="13">
    <location>
        <begin position="23"/>
        <end position="146"/>
    </location>
</feature>
<dbReference type="InterPro" id="IPR005074">
    <property type="entry name" value="Peptidase_C39"/>
</dbReference>
<dbReference type="AlphaFoldDB" id="A0A1I7BJS3"/>
<feature type="transmembrane region" description="Helical" evidence="10">
    <location>
        <begin position="211"/>
        <end position="232"/>
    </location>
</feature>
<dbReference type="SUPFAM" id="SSF52540">
    <property type="entry name" value="P-loop containing nucleoside triphosphate hydrolases"/>
    <property type="match status" value="1"/>
</dbReference>
<dbReference type="GO" id="GO:0008233">
    <property type="term" value="F:peptidase activity"/>
    <property type="evidence" value="ECO:0007669"/>
    <property type="project" value="InterPro"/>
</dbReference>
<dbReference type="InterPro" id="IPR027417">
    <property type="entry name" value="P-loop_NTPase"/>
</dbReference>
<evidence type="ECO:0000313" key="15">
    <source>
        <dbReference type="Proteomes" id="UP000183371"/>
    </source>
</evidence>
<evidence type="ECO:0000256" key="1">
    <source>
        <dbReference type="ARBA" id="ARBA00004651"/>
    </source>
</evidence>
<dbReference type="FunFam" id="3.40.50.300:FF:000299">
    <property type="entry name" value="ABC transporter ATP-binding protein/permease"/>
    <property type="match status" value="1"/>
</dbReference>
<evidence type="ECO:0000259" key="12">
    <source>
        <dbReference type="PROSITE" id="PS50929"/>
    </source>
</evidence>
<feature type="transmembrane region" description="Helical" evidence="10">
    <location>
        <begin position="293"/>
        <end position="316"/>
    </location>
</feature>
<keyword evidence="6" id="KW-0378">Hydrolase</keyword>
<accession>A0A1I7BJS3</accession>
<dbReference type="NCBIfam" id="TIGR03375">
    <property type="entry name" value="type_I_sec_LssB"/>
    <property type="match status" value="1"/>
</dbReference>
<evidence type="ECO:0000256" key="3">
    <source>
        <dbReference type="ARBA" id="ARBA00022475"/>
    </source>
</evidence>
<evidence type="ECO:0000313" key="14">
    <source>
        <dbReference type="EMBL" id="SFT87402.1"/>
    </source>
</evidence>
<feature type="domain" description="ABC transporter" evidence="11">
    <location>
        <begin position="493"/>
        <end position="729"/>
    </location>
</feature>
<dbReference type="PANTHER" id="PTHR43394">
    <property type="entry name" value="ATP-DEPENDENT PERMEASE MDL1, MITOCHONDRIAL"/>
    <property type="match status" value="1"/>
</dbReference>
<evidence type="ECO:0000259" key="11">
    <source>
        <dbReference type="PROSITE" id="PS50893"/>
    </source>
</evidence>
<evidence type="ECO:0000256" key="10">
    <source>
        <dbReference type="SAM" id="Phobius"/>
    </source>
</evidence>